<keyword evidence="6" id="KW-0564">Palmitate</keyword>
<evidence type="ECO:0000256" key="6">
    <source>
        <dbReference type="ARBA" id="ARBA00023139"/>
    </source>
</evidence>
<evidence type="ECO:0000256" key="7">
    <source>
        <dbReference type="ARBA" id="ARBA00023288"/>
    </source>
</evidence>
<dbReference type="PANTHER" id="PTHR35789">
    <property type="entry name" value="SPORE GERMINATION PROTEIN B3"/>
    <property type="match status" value="1"/>
</dbReference>
<comment type="caution">
    <text evidence="10">The sequence shown here is derived from an EMBL/GenBank/DDBJ whole genome shotgun (WGS) entry which is preliminary data.</text>
</comment>
<dbReference type="InterPro" id="IPR057336">
    <property type="entry name" value="GerAC_N"/>
</dbReference>
<evidence type="ECO:0000256" key="2">
    <source>
        <dbReference type="ARBA" id="ARBA00007886"/>
    </source>
</evidence>
<evidence type="ECO:0000313" key="10">
    <source>
        <dbReference type="EMBL" id="PLS07250.1"/>
    </source>
</evidence>
<evidence type="ECO:0000313" key="11">
    <source>
        <dbReference type="Proteomes" id="UP000234950"/>
    </source>
</evidence>
<dbReference type="InterPro" id="IPR008844">
    <property type="entry name" value="Spore_GerAC-like"/>
</dbReference>
<dbReference type="InterPro" id="IPR038501">
    <property type="entry name" value="Spore_GerAC_C_sf"/>
</dbReference>
<name>A0A2N5HP06_9BACI</name>
<feature type="domain" description="Spore germination protein N-terminal" evidence="9">
    <location>
        <begin position="26"/>
        <end position="196"/>
    </location>
</feature>
<accession>A0A2N5HP06</accession>
<dbReference type="Proteomes" id="UP000234950">
    <property type="component" value="Unassembled WGS sequence"/>
</dbReference>
<feature type="domain" description="Spore germination GerAC-like C-terminal" evidence="8">
    <location>
        <begin position="207"/>
        <end position="363"/>
    </location>
</feature>
<gene>
    <name evidence="10" type="ORF">CVD27_06115</name>
</gene>
<dbReference type="Gene3D" id="3.30.300.210">
    <property type="entry name" value="Nutrient germinant receptor protein C, domain 3"/>
    <property type="match status" value="1"/>
</dbReference>
<keyword evidence="3" id="KW-0309">Germination</keyword>
<keyword evidence="11" id="KW-1185">Reference proteome</keyword>
<comment type="similarity">
    <text evidence="2">Belongs to the GerABKC lipoprotein family.</text>
</comment>
<evidence type="ECO:0000256" key="5">
    <source>
        <dbReference type="ARBA" id="ARBA00023136"/>
    </source>
</evidence>
<dbReference type="OrthoDB" id="2433998at2"/>
<keyword evidence="7" id="KW-0449">Lipoprotein</keyword>
<comment type="subcellular location">
    <subcellularLocation>
        <location evidence="1">Membrane</location>
        <topology evidence="1">Lipid-anchor</topology>
    </subcellularLocation>
</comment>
<organism evidence="10 11">
    <name type="scientific">Neobacillus cucumis</name>
    <dbReference type="NCBI Taxonomy" id="1740721"/>
    <lineage>
        <taxon>Bacteria</taxon>
        <taxon>Bacillati</taxon>
        <taxon>Bacillota</taxon>
        <taxon>Bacilli</taxon>
        <taxon>Bacillales</taxon>
        <taxon>Bacillaceae</taxon>
        <taxon>Neobacillus</taxon>
    </lineage>
</organism>
<sequence>MMSLDKWRYALLVLLSTLVLASCGFKDIDKRFFVVSIGVDAAKNSSKKYLVSLKFAVPGASKDNPSQYQIVSQNANSMSEAVRIIKTKVDKEIDFSHAKVFLFSEEIVKNHGNAGMYYWFTRRRDIQKIAWVNIAKPTALEVLKVKPKSEHIPSNALFLALGKEGSETPYITPEYLFDLKYRLIERGIDPFMPIVKAKKDLFEINTVGLFNKSALKLTLNPEEAKMLNFMMNREEKSAIKVTKGKTTIIINTDKVKTKYKLNTQKGKTPIINVHVSVDGNLEEASDRVAIPKLSEFEKAAEESINKRFEKFLVKIQKANLDPIGFGLRYRSRHFNEDDWEQWKRIYPNVVFKVQSKVQIEDTGLID</sequence>
<dbReference type="Pfam" id="PF05504">
    <property type="entry name" value="Spore_GerAC"/>
    <property type="match status" value="1"/>
</dbReference>
<evidence type="ECO:0000259" key="9">
    <source>
        <dbReference type="Pfam" id="PF25198"/>
    </source>
</evidence>
<evidence type="ECO:0000259" key="8">
    <source>
        <dbReference type="Pfam" id="PF05504"/>
    </source>
</evidence>
<dbReference type="AlphaFoldDB" id="A0A2N5HP06"/>
<dbReference type="GO" id="GO:0009847">
    <property type="term" value="P:spore germination"/>
    <property type="evidence" value="ECO:0007669"/>
    <property type="project" value="InterPro"/>
</dbReference>
<dbReference type="EMBL" id="PGVE01000028">
    <property type="protein sequence ID" value="PLS07250.1"/>
    <property type="molecule type" value="Genomic_DNA"/>
</dbReference>
<dbReference type="InterPro" id="IPR046953">
    <property type="entry name" value="Spore_GerAC-like_C"/>
</dbReference>
<proteinExistence type="inferred from homology"/>
<dbReference type="PROSITE" id="PS51257">
    <property type="entry name" value="PROKAR_LIPOPROTEIN"/>
    <property type="match status" value="1"/>
</dbReference>
<evidence type="ECO:0000256" key="3">
    <source>
        <dbReference type="ARBA" id="ARBA00022544"/>
    </source>
</evidence>
<dbReference type="Pfam" id="PF25198">
    <property type="entry name" value="Spore_GerAC_N"/>
    <property type="match status" value="1"/>
</dbReference>
<dbReference type="NCBIfam" id="TIGR02887">
    <property type="entry name" value="spore_ger_x_C"/>
    <property type="match status" value="1"/>
</dbReference>
<dbReference type="PANTHER" id="PTHR35789:SF1">
    <property type="entry name" value="SPORE GERMINATION PROTEIN B3"/>
    <property type="match status" value="1"/>
</dbReference>
<dbReference type="GO" id="GO:0016020">
    <property type="term" value="C:membrane"/>
    <property type="evidence" value="ECO:0007669"/>
    <property type="project" value="UniProtKB-SubCell"/>
</dbReference>
<keyword evidence="5" id="KW-0472">Membrane</keyword>
<keyword evidence="4" id="KW-0732">Signal</keyword>
<evidence type="ECO:0000256" key="4">
    <source>
        <dbReference type="ARBA" id="ARBA00022729"/>
    </source>
</evidence>
<evidence type="ECO:0000256" key="1">
    <source>
        <dbReference type="ARBA" id="ARBA00004635"/>
    </source>
</evidence>
<protein>
    <submittedName>
        <fullName evidence="10">Ger(X)C family spore germination protein</fullName>
    </submittedName>
</protein>
<reference evidence="10 11" key="1">
    <citation type="submission" date="2017-11" db="EMBL/GenBank/DDBJ databases">
        <title>Comparitive Functional Genomics of Dry Heat Resistant strains isolated from the Viking Spacecraft.</title>
        <authorList>
            <person name="Seuylemezian A."/>
            <person name="Cooper K."/>
            <person name="Vaishampayan P."/>
        </authorList>
    </citation>
    <scope>NUCLEOTIDE SEQUENCE [LARGE SCALE GENOMIC DNA]</scope>
    <source>
        <strain evidence="10 11">V32-6</strain>
    </source>
</reference>